<evidence type="ECO:0000256" key="12">
    <source>
        <dbReference type="ARBA" id="ARBA00023180"/>
    </source>
</evidence>
<dbReference type="Proteomes" id="UP001165083">
    <property type="component" value="Unassembled WGS sequence"/>
</dbReference>
<feature type="domain" description="PPM-type phosphatase" evidence="22">
    <location>
        <begin position="1226"/>
        <end position="1481"/>
    </location>
</feature>
<dbReference type="PANTHER" id="PTHR31297">
    <property type="entry name" value="GLUCAN ENDO-1,6-BETA-GLUCOSIDASE B"/>
    <property type="match status" value="1"/>
</dbReference>
<dbReference type="SUPFAM" id="SSF81606">
    <property type="entry name" value="PP2C-like"/>
    <property type="match status" value="1"/>
</dbReference>
<dbReference type="GO" id="GO:0005576">
    <property type="term" value="C:extracellular region"/>
    <property type="evidence" value="ECO:0007669"/>
    <property type="project" value="InterPro"/>
</dbReference>
<evidence type="ECO:0000259" key="22">
    <source>
        <dbReference type="PROSITE" id="PS51746"/>
    </source>
</evidence>
<comment type="caution">
    <text evidence="23">The sequence shown here is derived from an EMBL/GenBank/DDBJ whole genome shotgun (WGS) entry which is preliminary data.</text>
</comment>
<dbReference type="InterPro" id="IPR001254">
    <property type="entry name" value="Trypsin_dom"/>
</dbReference>
<dbReference type="InterPro" id="IPR001547">
    <property type="entry name" value="Glyco_hydro_5"/>
</dbReference>
<feature type="region of interest" description="Disordered" evidence="19">
    <location>
        <begin position="716"/>
        <end position="745"/>
    </location>
</feature>
<dbReference type="InterPro" id="IPR011993">
    <property type="entry name" value="PH-like_dom_sf"/>
</dbReference>
<dbReference type="CDD" id="cd01100">
    <property type="entry name" value="APPLE_Factor_XI_like"/>
    <property type="match status" value="1"/>
</dbReference>
<dbReference type="PROSITE" id="PS51746">
    <property type="entry name" value="PPM_2"/>
    <property type="match status" value="1"/>
</dbReference>
<evidence type="ECO:0000256" key="9">
    <source>
        <dbReference type="ARBA" id="ARBA00023026"/>
    </source>
</evidence>
<dbReference type="OrthoDB" id="10264738at2759"/>
<dbReference type="GO" id="GO:0006508">
    <property type="term" value="P:proteolysis"/>
    <property type="evidence" value="ECO:0007669"/>
    <property type="project" value="InterPro"/>
</dbReference>
<dbReference type="InterPro" id="IPR043504">
    <property type="entry name" value="Peptidase_S1_PA_chymotrypsin"/>
</dbReference>
<keyword evidence="5" id="KW-0677">Repeat</keyword>
<evidence type="ECO:0000256" key="11">
    <source>
        <dbReference type="ARBA" id="ARBA00023157"/>
    </source>
</evidence>
<comment type="function">
    <text evidence="16">Glucosidase involved in the degradation of cellulosic biomass. Active on lichenan.</text>
</comment>
<evidence type="ECO:0000256" key="8">
    <source>
        <dbReference type="ARBA" id="ARBA00022989"/>
    </source>
</evidence>
<dbReference type="SMART" id="SM00332">
    <property type="entry name" value="PP2Cc"/>
    <property type="match status" value="1"/>
</dbReference>
<reference evidence="23" key="1">
    <citation type="submission" date="2023-04" db="EMBL/GenBank/DDBJ databases">
        <title>Phytophthora lilii NBRC 32176.</title>
        <authorList>
            <person name="Ichikawa N."/>
            <person name="Sato H."/>
            <person name="Tonouchi N."/>
        </authorList>
    </citation>
    <scope>NUCLEOTIDE SEQUENCE</scope>
    <source>
        <strain evidence="23">NBRC 32176</strain>
    </source>
</reference>
<dbReference type="PROSITE" id="PS50240">
    <property type="entry name" value="TRYPSIN_DOM"/>
    <property type="match status" value="1"/>
</dbReference>
<dbReference type="InterPro" id="IPR001932">
    <property type="entry name" value="PPM-type_phosphatase-like_dom"/>
</dbReference>
<protein>
    <recommendedName>
        <fullName evidence="17">glucan 1,3-beta-glucosidase</fullName>
        <ecNumber evidence="17">3.2.1.58</ecNumber>
    </recommendedName>
    <alternativeName>
        <fullName evidence="18">Exo-1,3-beta-glucanase D</fullName>
    </alternativeName>
</protein>
<dbReference type="InterPro" id="IPR000177">
    <property type="entry name" value="Apple"/>
</dbReference>
<dbReference type="Pfam" id="PF00169">
    <property type="entry name" value="PH"/>
    <property type="match status" value="1"/>
</dbReference>
<dbReference type="InterPro" id="IPR036457">
    <property type="entry name" value="PPM-type-like_dom_sf"/>
</dbReference>
<evidence type="ECO:0000259" key="21">
    <source>
        <dbReference type="PROSITE" id="PS50240"/>
    </source>
</evidence>
<dbReference type="Gene3D" id="2.40.10.10">
    <property type="entry name" value="Trypsin-like serine proteases"/>
    <property type="match status" value="1"/>
</dbReference>
<evidence type="ECO:0000256" key="1">
    <source>
        <dbReference type="ARBA" id="ARBA00004401"/>
    </source>
</evidence>
<name>A0A9W6TR42_9STRA</name>
<dbReference type="SUPFAM" id="SSF50494">
    <property type="entry name" value="Trypsin-like serine proteases"/>
    <property type="match status" value="1"/>
</dbReference>
<evidence type="ECO:0000256" key="4">
    <source>
        <dbReference type="ARBA" id="ARBA00022692"/>
    </source>
</evidence>
<dbReference type="InterPro" id="IPR001849">
    <property type="entry name" value="PH_domain"/>
</dbReference>
<organism evidence="23 24">
    <name type="scientific">Phytophthora lilii</name>
    <dbReference type="NCBI Taxonomy" id="2077276"/>
    <lineage>
        <taxon>Eukaryota</taxon>
        <taxon>Sar</taxon>
        <taxon>Stramenopiles</taxon>
        <taxon>Oomycota</taxon>
        <taxon>Peronosporomycetes</taxon>
        <taxon>Peronosporales</taxon>
        <taxon>Peronosporaceae</taxon>
        <taxon>Phytophthora</taxon>
    </lineage>
</organism>
<keyword evidence="24" id="KW-1185">Reference proteome</keyword>
<evidence type="ECO:0000256" key="18">
    <source>
        <dbReference type="ARBA" id="ARBA00041260"/>
    </source>
</evidence>
<dbReference type="InterPro" id="IPR017853">
    <property type="entry name" value="GH"/>
</dbReference>
<feature type="compositionally biased region" description="Pro residues" evidence="19">
    <location>
        <begin position="1128"/>
        <end position="1137"/>
    </location>
</feature>
<evidence type="ECO:0000313" key="24">
    <source>
        <dbReference type="Proteomes" id="UP001165083"/>
    </source>
</evidence>
<gene>
    <name evidence="23" type="ORF">Plil01_000675600</name>
</gene>
<comment type="catalytic activity">
    <reaction evidence="15">
        <text>Successive hydrolysis of beta-D-glucose units from the non-reducing ends of (1-&gt;3)-beta-D-glucans, releasing alpha-glucose.</text>
        <dbReference type="EC" id="3.2.1.58"/>
    </reaction>
</comment>
<evidence type="ECO:0000256" key="7">
    <source>
        <dbReference type="ARBA" id="ARBA00022968"/>
    </source>
</evidence>
<dbReference type="InterPro" id="IPR009003">
    <property type="entry name" value="Peptidase_S1_PA"/>
</dbReference>
<keyword evidence="6" id="KW-0378">Hydrolase</keyword>
<evidence type="ECO:0000256" key="13">
    <source>
        <dbReference type="ARBA" id="ARBA00023295"/>
    </source>
</evidence>
<sequence length="1496" mass="165313">MMVLSSQCTSAQDGSNSYNVSVGDLIPSNLSSDSIGASLRTTNSTVPIGTKTYVTSLRVNATHNNFCAATLIGPTHLLTGRACIGGDIRYASIDSHYNNGTEDGKQIKVVAILSHPNVTLNSEYSYDFVVLELQKPSSFKPIPLAASGGSDIKDGEVVTKLGWYNTGDEGQHAPAGGMLQPLRRYAGLCGLHVCQRRMGRQDTLLLKERCRHQEDYCGRRVGGSHVTPGVILLDTSRRLLRQQGLVYLLPVWLLTDIDFYGNDLGIAYGLHPMGCCEQCAQTAGCVGYTFRNDNPGKTACYLKSSINGKRRSIGAVSGKVDLTGMSHIQAKIRRGEARSRAVNLGAWLVSEYWMSWDSYTLWQDVPTDVASQGEYAVMKYLGKEKGTAAFEDHWQTWITESDIKEIADTGVLNTVRVPVGHWIIRDAADSPGEEGEMFALGGLKYLDTLINDWAVKYNLAVIVSLHAHQGSQNGCANSAPVTLGSIGWSTSQANIDNSLQFATFVAARYKDSSAFLGLSLMNEPAPPTDRKVLIDYYVQAYTRIRATGNHCIILISPLVTEQGPSGFDGMIRALAFENVWNEIHAYFIRGYEDKSEAWILEHLDTYKKENLQRAPKDNRLFVGEWSMAGPPDEKGRFDDISCFHEFGRKQLCMYNEDASGGWAFWSWRHSDESIKGSAWSLGQLTAPTSQLEAGEAGAIPVPSARVSSFSRFFDRAGGRSSSSSSSDGDELEAAGARYESVEGGGESTTHDFCDAGAMTSTSYFRPRTMDGYTRYLEAAFMEGYLEKQSSEDPKLWKRRWFVMQDSKLFYYKSQSDVKEQKPTDETCCGVISMENIDSVTTAVRHLPPIAEETEEGEAASCSQALTCRCHLCLTLPRLLVANLHLRPLSNAPVVLLQKDFGVAAFQIRMESRRYVFWCILIPISCQPKVSLLVTFFQAEHRPNRLCNSLSRRVRSNLCCNGVPWHSPLNQCALYLPLSESICVSVGVILQQSMSRVNRSVSFDYQDYMDQFPVAASVDDLYRGRASGGFFASTSFSDESTGGDGSSSSRTSPRRASSPLAFGSFGPRSPLMFAFDPMDDVPEHHTPPVRRSSFAETKEDSLDHGGQLHLGERWEDGAAESKSTETVAEPPPMMPTSSPPVATGKYIPRYLRNRSVAEPTSPPPLPVDLSPPPEPAPAPTAGRWVPRHQREGFAEMQPIESFSINTRDSFHETFNEDSSSYSTGDDVHGVTSLLGVRSAMEDVCCCIPDLNAQLKDDQPHHQRQSFYALFDGHSGVRVNVVSSSSSMVDQRHLLVLTFADLSSALDIIEEQTPGREDERKRIEAQGGWVKEERELQLSKLHSMDLSDPEIQQRAERVVKWVTIYRVNGELAVSRAIGDIDYKGEALSKYEYWAFPEGHDRVFYGDLVISVPECQEIEITPEFDFLILACDGLWDTIKSKEAVKYVADRLNEGYSAKQASQSLANLAIRSGSSDNVSVVIVLLNTEQISSSIDAFSRQ</sequence>
<dbReference type="GO" id="GO:0005886">
    <property type="term" value="C:plasma membrane"/>
    <property type="evidence" value="ECO:0007669"/>
    <property type="project" value="UniProtKB-SubCell"/>
</dbReference>
<evidence type="ECO:0000256" key="6">
    <source>
        <dbReference type="ARBA" id="ARBA00022801"/>
    </source>
</evidence>
<dbReference type="GO" id="GO:0009986">
    <property type="term" value="C:cell surface"/>
    <property type="evidence" value="ECO:0007669"/>
    <property type="project" value="TreeGrafter"/>
</dbReference>
<proteinExistence type="inferred from homology"/>
<keyword evidence="11" id="KW-1015">Disulfide bond</keyword>
<keyword evidence="8" id="KW-1133">Transmembrane helix</keyword>
<evidence type="ECO:0000256" key="2">
    <source>
        <dbReference type="ARBA" id="ARBA00005641"/>
    </source>
</evidence>
<dbReference type="SMART" id="SM00233">
    <property type="entry name" value="PH"/>
    <property type="match status" value="1"/>
</dbReference>
<accession>A0A9W6TR42</accession>
<evidence type="ECO:0000259" key="20">
    <source>
        <dbReference type="PROSITE" id="PS50003"/>
    </source>
</evidence>
<evidence type="ECO:0000256" key="10">
    <source>
        <dbReference type="ARBA" id="ARBA00023136"/>
    </source>
</evidence>
<feature type="region of interest" description="Disordered" evidence="19">
    <location>
        <begin position="1154"/>
        <end position="1182"/>
    </location>
</feature>
<dbReference type="PROSITE" id="PS50003">
    <property type="entry name" value="PH_DOMAIN"/>
    <property type="match status" value="1"/>
</dbReference>
<dbReference type="FunFam" id="3.20.20.80:FF:000113">
    <property type="entry name" value="Glucan 1,3-beta-glucosidase"/>
    <property type="match status" value="1"/>
</dbReference>
<evidence type="ECO:0000256" key="14">
    <source>
        <dbReference type="ARBA" id="ARBA00023316"/>
    </source>
</evidence>
<dbReference type="Pfam" id="PF00481">
    <property type="entry name" value="PP2C"/>
    <property type="match status" value="1"/>
</dbReference>
<evidence type="ECO:0000256" key="16">
    <source>
        <dbReference type="ARBA" id="ARBA00037126"/>
    </source>
</evidence>
<keyword evidence="3" id="KW-1003">Cell membrane</keyword>
<keyword evidence="14" id="KW-0961">Cell wall biogenesis/degradation</keyword>
<evidence type="ECO:0000313" key="23">
    <source>
        <dbReference type="EMBL" id="GMF18175.1"/>
    </source>
</evidence>
<keyword evidence="10" id="KW-0472">Membrane</keyword>
<evidence type="ECO:0000256" key="5">
    <source>
        <dbReference type="ARBA" id="ARBA00022737"/>
    </source>
</evidence>
<dbReference type="Pfam" id="PF00150">
    <property type="entry name" value="Cellulase"/>
    <property type="match status" value="1"/>
</dbReference>
<dbReference type="PANTHER" id="PTHR31297:SF34">
    <property type="entry name" value="GLUCAN 1,3-BETA-GLUCOSIDASE 2"/>
    <property type="match status" value="1"/>
</dbReference>
<dbReference type="SUPFAM" id="SSF50729">
    <property type="entry name" value="PH domain-like"/>
    <property type="match status" value="1"/>
</dbReference>
<dbReference type="Gene3D" id="3.20.20.80">
    <property type="entry name" value="Glycosidases"/>
    <property type="match status" value="1"/>
</dbReference>
<feature type="domain" description="Peptidase S1" evidence="21">
    <location>
        <begin position="34"/>
        <end position="307"/>
    </location>
</feature>
<evidence type="ECO:0000256" key="15">
    <source>
        <dbReference type="ARBA" id="ARBA00036824"/>
    </source>
</evidence>
<dbReference type="GO" id="GO:0004252">
    <property type="term" value="F:serine-type endopeptidase activity"/>
    <property type="evidence" value="ECO:0007669"/>
    <property type="project" value="InterPro"/>
</dbReference>
<feature type="domain" description="PH" evidence="20">
    <location>
        <begin position="778"/>
        <end position="836"/>
    </location>
</feature>
<dbReference type="InterPro" id="IPR050386">
    <property type="entry name" value="Glycosyl_hydrolase_5"/>
</dbReference>
<keyword evidence="7" id="KW-0735">Signal-anchor</keyword>
<dbReference type="EC" id="3.2.1.58" evidence="17"/>
<dbReference type="GO" id="GO:0071555">
    <property type="term" value="P:cell wall organization"/>
    <property type="evidence" value="ECO:0007669"/>
    <property type="project" value="UniProtKB-KW"/>
</dbReference>
<comment type="similarity">
    <text evidence="2">Belongs to the glycosyl hydrolase 5 (cellulase A) family.</text>
</comment>
<keyword evidence="12" id="KW-0325">Glycoprotein</keyword>
<dbReference type="GO" id="GO:0004338">
    <property type="term" value="F:glucan exo-1,3-beta-glucosidase activity"/>
    <property type="evidence" value="ECO:0007669"/>
    <property type="project" value="UniProtKB-EC"/>
</dbReference>
<keyword evidence="13" id="KW-0326">Glycosidase</keyword>
<evidence type="ECO:0000256" key="19">
    <source>
        <dbReference type="SAM" id="MobiDB-lite"/>
    </source>
</evidence>
<dbReference type="GO" id="GO:0009251">
    <property type="term" value="P:glucan catabolic process"/>
    <property type="evidence" value="ECO:0007669"/>
    <property type="project" value="TreeGrafter"/>
</dbReference>
<keyword evidence="4" id="KW-0812">Transmembrane</keyword>
<feature type="region of interest" description="Disordered" evidence="19">
    <location>
        <begin position="1032"/>
        <end position="1142"/>
    </location>
</feature>
<evidence type="ECO:0000256" key="3">
    <source>
        <dbReference type="ARBA" id="ARBA00022475"/>
    </source>
</evidence>
<comment type="subcellular location">
    <subcellularLocation>
        <location evidence="1">Cell membrane</location>
        <topology evidence="1">Single-pass type II membrane protein</topology>
    </subcellularLocation>
</comment>
<dbReference type="Gene3D" id="2.30.29.30">
    <property type="entry name" value="Pleckstrin-homology domain (PH domain)/Phosphotyrosine-binding domain (PTB)"/>
    <property type="match status" value="1"/>
</dbReference>
<feature type="compositionally biased region" description="Low complexity" evidence="19">
    <location>
        <begin position="1032"/>
        <end position="1057"/>
    </location>
</feature>
<dbReference type="SMART" id="SM00223">
    <property type="entry name" value="APPLE"/>
    <property type="match status" value="1"/>
</dbReference>
<dbReference type="SUPFAM" id="SSF51445">
    <property type="entry name" value="(Trans)glycosidases"/>
    <property type="match status" value="1"/>
</dbReference>
<dbReference type="Gene3D" id="3.50.4.10">
    <property type="entry name" value="Hepatocyte Growth Factor"/>
    <property type="match status" value="1"/>
</dbReference>
<dbReference type="CDD" id="cd00143">
    <property type="entry name" value="PP2Cc"/>
    <property type="match status" value="1"/>
</dbReference>
<dbReference type="EMBL" id="BSXW01000308">
    <property type="protein sequence ID" value="GMF18175.1"/>
    <property type="molecule type" value="Genomic_DNA"/>
</dbReference>
<dbReference type="Gene3D" id="3.60.40.10">
    <property type="entry name" value="PPM-type phosphatase domain"/>
    <property type="match status" value="2"/>
</dbReference>
<keyword evidence="9" id="KW-0843">Virulence</keyword>
<feature type="compositionally biased region" description="Pro residues" evidence="19">
    <location>
        <begin position="1159"/>
        <end position="1177"/>
    </location>
</feature>
<evidence type="ECO:0000256" key="17">
    <source>
        <dbReference type="ARBA" id="ARBA00038929"/>
    </source>
</evidence>
<dbReference type="Pfam" id="PF00089">
    <property type="entry name" value="Trypsin"/>
    <property type="match status" value="1"/>
</dbReference>